<reference evidence="1" key="1">
    <citation type="submission" date="2023-03" db="EMBL/GenBank/DDBJ databases">
        <title>Chromosome-level genomes of two armyworms, Mythimna separata and Mythimna loreyi, provide insights into the biosynthesis and reception of sex pheromones.</title>
        <authorList>
            <person name="Zhao H."/>
        </authorList>
    </citation>
    <scope>NUCLEOTIDE SEQUENCE</scope>
    <source>
        <strain evidence="1">BeijingLab</strain>
    </source>
</reference>
<evidence type="ECO:0000313" key="1">
    <source>
        <dbReference type="EMBL" id="KAJ8708750.1"/>
    </source>
</evidence>
<organism evidence="1 2">
    <name type="scientific">Mythimna loreyi</name>
    <dbReference type="NCBI Taxonomy" id="667449"/>
    <lineage>
        <taxon>Eukaryota</taxon>
        <taxon>Metazoa</taxon>
        <taxon>Ecdysozoa</taxon>
        <taxon>Arthropoda</taxon>
        <taxon>Hexapoda</taxon>
        <taxon>Insecta</taxon>
        <taxon>Pterygota</taxon>
        <taxon>Neoptera</taxon>
        <taxon>Endopterygota</taxon>
        <taxon>Lepidoptera</taxon>
        <taxon>Glossata</taxon>
        <taxon>Ditrysia</taxon>
        <taxon>Noctuoidea</taxon>
        <taxon>Noctuidae</taxon>
        <taxon>Noctuinae</taxon>
        <taxon>Hadenini</taxon>
        <taxon>Mythimna</taxon>
    </lineage>
</organism>
<protein>
    <submittedName>
        <fullName evidence="1">Uncharacterized protein</fullName>
    </submittedName>
</protein>
<proteinExistence type="predicted"/>
<name>A0ACC2Q5R8_9NEOP</name>
<comment type="caution">
    <text evidence="1">The sequence shown here is derived from an EMBL/GenBank/DDBJ whole genome shotgun (WGS) entry which is preliminary data.</text>
</comment>
<accession>A0ACC2Q5R8</accession>
<keyword evidence="2" id="KW-1185">Reference proteome</keyword>
<sequence length="306" mass="34767">MATKDAEALEKMKLLEDRIKAPSIWGRVPCGLRFEDLQDWRYDDAVRLLKKHYLTEDGEITYRSMKIIEDKEGTDEFVHNVRIWMKDKMSIAAVKEGTNKLVGVLIMRIQEKSAFSRTFSRVKLTHNPLYSTVMTFYNAIEKPVNVYQALNVRRYFKIYIVALKSRYRHRGIAKEMLKAAIALSSSANVPAVAGIFTTARSQTIASELGFTKLNEIYYIRYLIDGEIVFYDTGLGNYGAAMMAYRIPNVDEPQELTAHQSSRFNISMPEEEVEQEAGAAVEVPSPTPEATVASEATGDKKPEKEKK</sequence>
<evidence type="ECO:0000313" key="2">
    <source>
        <dbReference type="Proteomes" id="UP001231649"/>
    </source>
</evidence>
<dbReference type="Proteomes" id="UP001231649">
    <property type="component" value="Chromosome 25"/>
</dbReference>
<dbReference type="EMBL" id="CM056801">
    <property type="protein sequence ID" value="KAJ8708750.1"/>
    <property type="molecule type" value="Genomic_DNA"/>
</dbReference>
<gene>
    <name evidence="1" type="ORF">PYW08_010132</name>
</gene>